<protein>
    <recommendedName>
        <fullName evidence="4">Cysteine rich repeat-containing protein</fullName>
    </recommendedName>
</protein>
<dbReference type="Proteomes" id="UP000199423">
    <property type="component" value="Unassembled WGS sequence"/>
</dbReference>
<feature type="signal peptide" evidence="1">
    <location>
        <begin position="1"/>
        <end position="31"/>
    </location>
</feature>
<name>A0A1I7NKQ3_9HYPH</name>
<evidence type="ECO:0000313" key="3">
    <source>
        <dbReference type="Proteomes" id="UP000199423"/>
    </source>
</evidence>
<sequence length="92" mass="9818">MRKAKTSGLLNASLALAGVALIFAVASQGFAHSGTQEEQDACTPDVFRFCSAQIPNEDRIVACLNRHLAKLSPACRSVMSGEPASRKSREAR</sequence>
<organism evidence="2 3">
    <name type="scientific">Hyphomicrobium facile</name>
    <dbReference type="NCBI Taxonomy" id="51670"/>
    <lineage>
        <taxon>Bacteria</taxon>
        <taxon>Pseudomonadati</taxon>
        <taxon>Pseudomonadota</taxon>
        <taxon>Alphaproteobacteria</taxon>
        <taxon>Hyphomicrobiales</taxon>
        <taxon>Hyphomicrobiaceae</taxon>
        <taxon>Hyphomicrobium</taxon>
    </lineage>
</organism>
<evidence type="ECO:0008006" key="4">
    <source>
        <dbReference type="Google" id="ProtNLM"/>
    </source>
</evidence>
<reference evidence="3" key="1">
    <citation type="submission" date="2016-10" db="EMBL/GenBank/DDBJ databases">
        <authorList>
            <person name="Varghese N."/>
            <person name="Submissions S."/>
        </authorList>
    </citation>
    <scope>NUCLEOTIDE SEQUENCE [LARGE SCALE GENOMIC DNA]</scope>
    <source>
        <strain evidence="3">DSM 1565</strain>
    </source>
</reference>
<keyword evidence="3" id="KW-1185">Reference proteome</keyword>
<gene>
    <name evidence="2" type="ORF">SAMN04488557_2532</name>
</gene>
<evidence type="ECO:0000313" key="2">
    <source>
        <dbReference type="EMBL" id="SFV35233.1"/>
    </source>
</evidence>
<accession>A0A1I7NKQ3</accession>
<proteinExistence type="predicted"/>
<dbReference type="AlphaFoldDB" id="A0A1I7NKQ3"/>
<dbReference type="RefSeq" id="WP_244531211.1">
    <property type="nucleotide sequence ID" value="NZ_FPCH01000002.1"/>
</dbReference>
<dbReference type="STRING" id="51670.SAMN04488557_2532"/>
<dbReference type="EMBL" id="FPCH01000002">
    <property type="protein sequence ID" value="SFV35233.1"/>
    <property type="molecule type" value="Genomic_DNA"/>
</dbReference>
<feature type="chain" id="PRO_5011596337" description="Cysteine rich repeat-containing protein" evidence="1">
    <location>
        <begin position="32"/>
        <end position="92"/>
    </location>
</feature>
<evidence type="ECO:0000256" key="1">
    <source>
        <dbReference type="SAM" id="SignalP"/>
    </source>
</evidence>
<keyword evidence="1" id="KW-0732">Signal</keyword>